<organism evidence="2 3">
    <name type="scientific">Phanerochaete sordida</name>
    <dbReference type="NCBI Taxonomy" id="48140"/>
    <lineage>
        <taxon>Eukaryota</taxon>
        <taxon>Fungi</taxon>
        <taxon>Dikarya</taxon>
        <taxon>Basidiomycota</taxon>
        <taxon>Agaricomycotina</taxon>
        <taxon>Agaricomycetes</taxon>
        <taxon>Polyporales</taxon>
        <taxon>Phanerochaetaceae</taxon>
        <taxon>Phanerochaete</taxon>
    </lineage>
</organism>
<dbReference type="AlphaFoldDB" id="A0A9P3GMS6"/>
<proteinExistence type="predicted"/>
<gene>
    <name evidence="2" type="ORF">PsYK624_124830</name>
</gene>
<keyword evidence="1" id="KW-0732">Signal</keyword>
<name>A0A9P3GMS6_9APHY</name>
<sequence>MQLSFVALAALAVLSPVSALLLDTPVGPTIAGDTTTIFWETAPGDPTEFDLVLVPAAGGPERLLIEAVIPTAQGSITVPVPCVPEGSYIWEATAASSLFDVLSSTAPIEITVGPRCLPT</sequence>
<evidence type="ECO:0000313" key="2">
    <source>
        <dbReference type="EMBL" id="GJE96289.1"/>
    </source>
</evidence>
<dbReference type="EMBL" id="BPQB01000058">
    <property type="protein sequence ID" value="GJE96289.1"/>
    <property type="molecule type" value="Genomic_DNA"/>
</dbReference>
<keyword evidence="3" id="KW-1185">Reference proteome</keyword>
<accession>A0A9P3GMS6</accession>
<dbReference type="Proteomes" id="UP000703269">
    <property type="component" value="Unassembled WGS sequence"/>
</dbReference>
<evidence type="ECO:0000256" key="1">
    <source>
        <dbReference type="SAM" id="SignalP"/>
    </source>
</evidence>
<evidence type="ECO:0000313" key="3">
    <source>
        <dbReference type="Proteomes" id="UP000703269"/>
    </source>
</evidence>
<feature type="chain" id="PRO_5040179688" evidence="1">
    <location>
        <begin position="20"/>
        <end position="119"/>
    </location>
</feature>
<protein>
    <submittedName>
        <fullName evidence="2">Uncharacterized protein</fullName>
    </submittedName>
</protein>
<reference evidence="2 3" key="1">
    <citation type="submission" date="2021-08" db="EMBL/GenBank/DDBJ databases">
        <title>Draft Genome Sequence of Phanerochaete sordida strain YK-624.</title>
        <authorList>
            <person name="Mori T."/>
            <person name="Dohra H."/>
            <person name="Suzuki T."/>
            <person name="Kawagishi H."/>
            <person name="Hirai H."/>
        </authorList>
    </citation>
    <scope>NUCLEOTIDE SEQUENCE [LARGE SCALE GENOMIC DNA]</scope>
    <source>
        <strain evidence="2 3">YK-624</strain>
    </source>
</reference>
<feature type="signal peptide" evidence="1">
    <location>
        <begin position="1"/>
        <end position="19"/>
    </location>
</feature>
<comment type="caution">
    <text evidence="2">The sequence shown here is derived from an EMBL/GenBank/DDBJ whole genome shotgun (WGS) entry which is preliminary data.</text>
</comment>